<feature type="transmembrane region" description="Helical" evidence="6">
    <location>
        <begin position="69"/>
        <end position="89"/>
    </location>
</feature>
<feature type="transmembrane region" description="Helical" evidence="6">
    <location>
        <begin position="245"/>
        <end position="266"/>
    </location>
</feature>
<feature type="transmembrane region" description="Helical" evidence="6">
    <location>
        <begin position="130"/>
        <end position="150"/>
    </location>
</feature>
<proteinExistence type="inferred from homology"/>
<sequence>MSNTTKAYVIVFLIRFIYAIMQILTKATFDNGMSTSVFVFYRHLVASLFLIPIAFVLERKRAPPLSYKITFKLFVHALYGISVSINIYSIGLNYASATSGAAIYNLLPVIAFLLALLLRMETMNLKRWHGVAKASGILLCVVGVAILAFYEGPTFKSINHHQFLINHGATSHGSSHSKWKWILGIFLMTLSVITWSLWTVLQGPMLEEYPSKVLNTTLQCLFATIQSFFMALALERDFFRWKLGINLDLLTVVYSGIAVSGISYYLQVWAIEKKGPVFLAMSMPLTLVFTIVLSSLLLGEIISLGSVIGGALMVGALYAVLWGKNTEKIYSDQKTSQENQAYIQNKEQTNPAEEQETLP</sequence>
<feature type="compositionally biased region" description="Polar residues" evidence="7">
    <location>
        <begin position="340"/>
        <end position="352"/>
    </location>
</feature>
<dbReference type="GO" id="GO:0022857">
    <property type="term" value="F:transmembrane transporter activity"/>
    <property type="evidence" value="ECO:0007669"/>
    <property type="project" value="InterPro"/>
</dbReference>
<evidence type="ECO:0000313" key="9">
    <source>
        <dbReference type="EMBL" id="KAJ4745437.1"/>
    </source>
</evidence>
<dbReference type="InterPro" id="IPR030184">
    <property type="entry name" value="WAT1-related"/>
</dbReference>
<protein>
    <recommendedName>
        <fullName evidence="6">WAT1-related protein</fullName>
    </recommendedName>
</protein>
<keyword evidence="4 6" id="KW-1133">Transmembrane helix</keyword>
<organism evidence="9 10">
    <name type="scientific">Rhynchospora pubera</name>
    <dbReference type="NCBI Taxonomy" id="906938"/>
    <lineage>
        <taxon>Eukaryota</taxon>
        <taxon>Viridiplantae</taxon>
        <taxon>Streptophyta</taxon>
        <taxon>Embryophyta</taxon>
        <taxon>Tracheophyta</taxon>
        <taxon>Spermatophyta</taxon>
        <taxon>Magnoliopsida</taxon>
        <taxon>Liliopsida</taxon>
        <taxon>Poales</taxon>
        <taxon>Cyperaceae</taxon>
        <taxon>Cyperoideae</taxon>
        <taxon>Rhynchosporeae</taxon>
        <taxon>Rhynchospora</taxon>
    </lineage>
</organism>
<evidence type="ECO:0000256" key="4">
    <source>
        <dbReference type="ARBA" id="ARBA00022989"/>
    </source>
</evidence>
<feature type="transmembrane region" description="Helical" evidence="6">
    <location>
        <begin position="278"/>
        <end position="298"/>
    </location>
</feature>
<evidence type="ECO:0000256" key="7">
    <source>
        <dbReference type="SAM" id="MobiDB-lite"/>
    </source>
</evidence>
<feature type="transmembrane region" description="Helical" evidence="6">
    <location>
        <begin position="7"/>
        <end position="25"/>
    </location>
</feature>
<dbReference type="InterPro" id="IPR037185">
    <property type="entry name" value="EmrE-like"/>
</dbReference>
<comment type="caution">
    <text evidence="9">The sequence shown here is derived from an EMBL/GenBank/DDBJ whole genome shotgun (WGS) entry which is preliminary data.</text>
</comment>
<feature type="transmembrane region" description="Helical" evidence="6">
    <location>
        <begin position="304"/>
        <end position="323"/>
    </location>
</feature>
<evidence type="ECO:0000256" key="3">
    <source>
        <dbReference type="ARBA" id="ARBA00022692"/>
    </source>
</evidence>
<evidence type="ECO:0000256" key="1">
    <source>
        <dbReference type="ARBA" id="ARBA00004141"/>
    </source>
</evidence>
<dbReference type="EMBL" id="JAMFTS010000005">
    <property type="protein sequence ID" value="KAJ4745437.1"/>
    <property type="molecule type" value="Genomic_DNA"/>
</dbReference>
<feature type="domain" description="EamA" evidence="8">
    <location>
        <begin position="183"/>
        <end position="321"/>
    </location>
</feature>
<dbReference type="PANTHER" id="PTHR31218">
    <property type="entry name" value="WAT1-RELATED PROTEIN"/>
    <property type="match status" value="1"/>
</dbReference>
<evidence type="ECO:0000259" key="8">
    <source>
        <dbReference type="Pfam" id="PF00892"/>
    </source>
</evidence>
<feature type="transmembrane region" description="Helical" evidence="6">
    <location>
        <begin position="37"/>
        <end position="57"/>
    </location>
</feature>
<feature type="transmembrane region" description="Helical" evidence="6">
    <location>
        <begin position="101"/>
        <end position="118"/>
    </location>
</feature>
<evidence type="ECO:0000256" key="6">
    <source>
        <dbReference type="RuleBase" id="RU363077"/>
    </source>
</evidence>
<feature type="transmembrane region" description="Helical" evidence="6">
    <location>
        <begin position="181"/>
        <end position="201"/>
    </location>
</feature>
<keyword evidence="3 6" id="KW-0812">Transmembrane</keyword>
<gene>
    <name evidence="9" type="ORF">LUZ62_079842</name>
</gene>
<dbReference type="AlphaFoldDB" id="A0AAV8BSG4"/>
<accession>A0AAV8BSG4</accession>
<feature type="domain" description="EamA" evidence="8">
    <location>
        <begin position="6"/>
        <end position="147"/>
    </location>
</feature>
<evidence type="ECO:0000313" key="10">
    <source>
        <dbReference type="Proteomes" id="UP001140206"/>
    </source>
</evidence>
<comment type="subcellular location">
    <subcellularLocation>
        <location evidence="1 6">Membrane</location>
        <topology evidence="1 6">Multi-pass membrane protein</topology>
    </subcellularLocation>
</comment>
<dbReference type="Proteomes" id="UP001140206">
    <property type="component" value="Chromosome 5"/>
</dbReference>
<keyword evidence="10" id="KW-1185">Reference proteome</keyword>
<dbReference type="InterPro" id="IPR000620">
    <property type="entry name" value="EamA_dom"/>
</dbReference>
<evidence type="ECO:0000256" key="5">
    <source>
        <dbReference type="ARBA" id="ARBA00023136"/>
    </source>
</evidence>
<comment type="similarity">
    <text evidence="2 6">Belongs to the drug/metabolite transporter (DMT) superfamily. Plant drug/metabolite exporter (P-DME) (TC 2.A.7.4) family.</text>
</comment>
<dbReference type="GO" id="GO:0016020">
    <property type="term" value="C:membrane"/>
    <property type="evidence" value="ECO:0007669"/>
    <property type="project" value="UniProtKB-SubCell"/>
</dbReference>
<evidence type="ECO:0000256" key="2">
    <source>
        <dbReference type="ARBA" id="ARBA00007635"/>
    </source>
</evidence>
<reference evidence="9" key="1">
    <citation type="submission" date="2022-08" db="EMBL/GenBank/DDBJ databases">
        <authorList>
            <person name="Marques A."/>
        </authorList>
    </citation>
    <scope>NUCLEOTIDE SEQUENCE</scope>
    <source>
        <strain evidence="9">RhyPub2mFocal</strain>
        <tissue evidence="9">Leaves</tissue>
    </source>
</reference>
<feature type="transmembrane region" description="Helical" evidence="6">
    <location>
        <begin position="213"/>
        <end position="233"/>
    </location>
</feature>
<feature type="region of interest" description="Disordered" evidence="7">
    <location>
        <begin position="340"/>
        <end position="359"/>
    </location>
</feature>
<name>A0AAV8BSG4_9POAL</name>
<dbReference type="Pfam" id="PF00892">
    <property type="entry name" value="EamA"/>
    <property type="match status" value="2"/>
</dbReference>
<keyword evidence="5 6" id="KW-0472">Membrane</keyword>
<dbReference type="SUPFAM" id="SSF103481">
    <property type="entry name" value="Multidrug resistance efflux transporter EmrE"/>
    <property type="match status" value="2"/>
</dbReference>